<dbReference type="EMBL" id="VLLL01000007">
    <property type="protein sequence ID" value="TWJ10595.1"/>
    <property type="molecule type" value="Genomic_DNA"/>
</dbReference>
<evidence type="ECO:0000313" key="2">
    <source>
        <dbReference type="EMBL" id="TWJ10595.1"/>
    </source>
</evidence>
<dbReference type="OrthoDB" id="5242836at2"/>
<evidence type="ECO:0000313" key="3">
    <source>
        <dbReference type="Proteomes" id="UP000321617"/>
    </source>
</evidence>
<keyword evidence="2" id="KW-0067">ATP-binding</keyword>
<dbReference type="Pfam" id="PF02374">
    <property type="entry name" value="ArsA_ATPase"/>
    <property type="match status" value="1"/>
</dbReference>
<dbReference type="GO" id="GO:0005524">
    <property type="term" value="F:ATP binding"/>
    <property type="evidence" value="ECO:0007669"/>
    <property type="project" value="UniProtKB-KW"/>
</dbReference>
<dbReference type="AlphaFoldDB" id="A0A562UYA7"/>
<comment type="caution">
    <text evidence="2">The sequence shown here is derived from an EMBL/GenBank/DDBJ whole genome shotgun (WGS) entry which is preliminary data.</text>
</comment>
<dbReference type="PANTHER" id="PTHR10803">
    <property type="entry name" value="ARSENICAL PUMP-DRIVING ATPASE ARSENITE-TRANSLOCATING ATPASE"/>
    <property type="match status" value="1"/>
</dbReference>
<sequence>MPSDAAAGPVPHLHVVTGKGGVGKTTVAAALAMALTPPGGRTLLVEVEGRQALASLFDTPALPYAERHVATAPGGGEVFALAVDAEAALLDYLAMFYKLGSAGKALRKVGAIDFATTIAPGLRDILLTGKVKEAATRTDHGRRVYDAVVLDAPPTGRVSRFLNVTVEASKLAKVGPIRTHSDGVAKLLHSPATAVHVVTRLEEMPVQETADALAELAALKLPVGDVIVNSVNPPLLAGVRVTKAGLKRDLAAVGLPSDQRTVAALAAEAADHQQRLAVEDRLRGELSELGRPMVELPLFTDGMDLSNLYEMAALLREHLDGEAR</sequence>
<accession>A0A562UYA7</accession>
<proteinExistence type="predicted"/>
<dbReference type="Proteomes" id="UP000321617">
    <property type="component" value="Unassembled WGS sequence"/>
</dbReference>
<keyword evidence="3" id="KW-1185">Reference proteome</keyword>
<keyword evidence="2" id="KW-0547">Nucleotide-binding</keyword>
<dbReference type="PANTHER" id="PTHR10803:SF31">
    <property type="entry name" value="ATPASE RV3679-RELATED"/>
    <property type="match status" value="1"/>
</dbReference>
<organism evidence="2 3">
    <name type="scientific">Stackebrandtia albiflava</name>
    <dbReference type="NCBI Taxonomy" id="406432"/>
    <lineage>
        <taxon>Bacteria</taxon>
        <taxon>Bacillati</taxon>
        <taxon>Actinomycetota</taxon>
        <taxon>Actinomycetes</taxon>
        <taxon>Glycomycetales</taxon>
        <taxon>Glycomycetaceae</taxon>
        <taxon>Stackebrandtia</taxon>
    </lineage>
</organism>
<dbReference type="SUPFAM" id="SSF52540">
    <property type="entry name" value="P-loop containing nucleoside triphosphate hydrolases"/>
    <property type="match status" value="1"/>
</dbReference>
<dbReference type="InterPro" id="IPR025723">
    <property type="entry name" value="ArsA/GET3_ATPase-like"/>
</dbReference>
<dbReference type="InterPro" id="IPR016300">
    <property type="entry name" value="ATPase_ArsA/GET3"/>
</dbReference>
<evidence type="ECO:0000259" key="1">
    <source>
        <dbReference type="Pfam" id="PF02374"/>
    </source>
</evidence>
<gene>
    <name evidence="2" type="ORF">LX16_4014</name>
</gene>
<protein>
    <submittedName>
        <fullName evidence="2">Arsenite efflux ATP-binding protein ArsA (TC 3.A.4.1.1)</fullName>
    </submittedName>
</protein>
<dbReference type="Gene3D" id="3.40.50.300">
    <property type="entry name" value="P-loop containing nucleotide triphosphate hydrolases"/>
    <property type="match status" value="1"/>
</dbReference>
<dbReference type="RefSeq" id="WP_147141285.1">
    <property type="nucleotide sequence ID" value="NZ_BAABIJ010000003.1"/>
</dbReference>
<feature type="domain" description="ArsA/GET3 Anion-transporting ATPase-like" evidence="1">
    <location>
        <begin position="15"/>
        <end position="171"/>
    </location>
</feature>
<reference evidence="2 3" key="1">
    <citation type="journal article" date="2013" name="Stand. Genomic Sci.">
        <title>Genomic Encyclopedia of Type Strains, Phase I: The one thousand microbial genomes (KMG-I) project.</title>
        <authorList>
            <person name="Kyrpides N.C."/>
            <person name="Woyke T."/>
            <person name="Eisen J.A."/>
            <person name="Garrity G."/>
            <person name="Lilburn T.G."/>
            <person name="Beck B.J."/>
            <person name="Whitman W.B."/>
            <person name="Hugenholtz P."/>
            <person name="Klenk H.P."/>
        </authorList>
    </citation>
    <scope>NUCLEOTIDE SEQUENCE [LARGE SCALE GENOMIC DNA]</scope>
    <source>
        <strain evidence="2 3">DSM 45044</strain>
    </source>
</reference>
<name>A0A562UYA7_9ACTN</name>
<dbReference type="GO" id="GO:0016887">
    <property type="term" value="F:ATP hydrolysis activity"/>
    <property type="evidence" value="ECO:0007669"/>
    <property type="project" value="InterPro"/>
</dbReference>
<dbReference type="InterPro" id="IPR027417">
    <property type="entry name" value="P-loop_NTPase"/>
</dbReference>